<name>A0A6I2KU60_9BURK</name>
<comment type="caution">
    <text evidence="1">The sequence shown here is derived from an EMBL/GenBank/DDBJ whole genome shotgun (WGS) entry which is preliminary data.</text>
</comment>
<reference evidence="1 2" key="1">
    <citation type="submission" date="2019-11" db="EMBL/GenBank/DDBJ databases">
        <title>Novel species isolated from a subtropical stream in China.</title>
        <authorList>
            <person name="Lu H."/>
        </authorList>
    </citation>
    <scope>NUCLEOTIDE SEQUENCE [LARGE SCALE GENOMIC DNA]</scope>
    <source>
        <strain evidence="1 2">FT80W</strain>
    </source>
</reference>
<gene>
    <name evidence="1" type="ORF">GJ699_01150</name>
</gene>
<keyword evidence="2" id="KW-1185">Reference proteome</keyword>
<dbReference type="EMBL" id="WKJK01000001">
    <property type="protein sequence ID" value="MRW88587.1"/>
    <property type="molecule type" value="Genomic_DNA"/>
</dbReference>
<organism evidence="1 2">
    <name type="scientific">Duganella guangzhouensis</name>
    <dbReference type="NCBI Taxonomy" id="2666084"/>
    <lineage>
        <taxon>Bacteria</taxon>
        <taxon>Pseudomonadati</taxon>
        <taxon>Pseudomonadota</taxon>
        <taxon>Betaproteobacteria</taxon>
        <taxon>Burkholderiales</taxon>
        <taxon>Oxalobacteraceae</taxon>
        <taxon>Telluria group</taxon>
        <taxon>Duganella</taxon>
    </lineage>
</organism>
<dbReference type="RefSeq" id="WP_154372288.1">
    <property type="nucleotide sequence ID" value="NZ_WKJK01000001.1"/>
</dbReference>
<accession>A0A6I2KU60</accession>
<sequence>MATVKVTLTFSASSATLRFVAYVDDTPLTIVNGKASPAPTLEQGVEHVVSWYVWGNGGDTLTITANNGSKDILNKSSAIPASKTKSAGFARIKP</sequence>
<evidence type="ECO:0000313" key="2">
    <source>
        <dbReference type="Proteomes" id="UP000433309"/>
    </source>
</evidence>
<protein>
    <submittedName>
        <fullName evidence="1">Uncharacterized protein</fullName>
    </submittedName>
</protein>
<dbReference type="AlphaFoldDB" id="A0A6I2KU60"/>
<dbReference type="Proteomes" id="UP000433309">
    <property type="component" value="Unassembled WGS sequence"/>
</dbReference>
<proteinExistence type="predicted"/>
<evidence type="ECO:0000313" key="1">
    <source>
        <dbReference type="EMBL" id="MRW88587.1"/>
    </source>
</evidence>